<dbReference type="Gene3D" id="3.40.50.1240">
    <property type="entry name" value="Phosphoglycerate mutase-like"/>
    <property type="match status" value="1"/>
</dbReference>
<reference evidence="1 2" key="1">
    <citation type="submission" date="2018-02" db="EMBL/GenBank/DDBJ databases">
        <title>Whole genome sequencing of endophytic bacterium.</title>
        <authorList>
            <person name="Eedara R."/>
            <person name="Podile A.R."/>
        </authorList>
    </citation>
    <scope>NUCLEOTIDE SEQUENCE [LARGE SCALE GENOMIC DNA]</scope>
    <source>
        <strain evidence="1 2">RP1T</strain>
    </source>
</reference>
<dbReference type="Pfam" id="PF00300">
    <property type="entry name" value="His_Phos_1"/>
    <property type="match status" value="1"/>
</dbReference>
<keyword evidence="2" id="KW-1185">Reference proteome</keyword>
<name>A0A2S9QI88_9HYPH</name>
<dbReference type="InterPro" id="IPR029033">
    <property type="entry name" value="His_PPase_superfam"/>
</dbReference>
<dbReference type="GO" id="GO:0016791">
    <property type="term" value="F:phosphatase activity"/>
    <property type="evidence" value="ECO:0007669"/>
    <property type="project" value="TreeGrafter"/>
</dbReference>
<gene>
    <name evidence="1" type="ORF">C5L14_00310</name>
</gene>
<proteinExistence type="predicted"/>
<dbReference type="RefSeq" id="WP_105860044.1">
    <property type="nucleotide sequence ID" value="NZ_PUEJ01000001.1"/>
</dbReference>
<dbReference type="EMBL" id="PUEJ01000001">
    <property type="protein sequence ID" value="PRH89077.1"/>
    <property type="molecule type" value="Genomic_DNA"/>
</dbReference>
<protein>
    <submittedName>
        <fullName evidence="1">Histidine phosphatase family protein</fullName>
    </submittedName>
</protein>
<dbReference type="GO" id="GO:0005737">
    <property type="term" value="C:cytoplasm"/>
    <property type="evidence" value="ECO:0007669"/>
    <property type="project" value="TreeGrafter"/>
</dbReference>
<organism evidence="1 2">
    <name type="scientific">Labrys okinawensis</name>
    <dbReference type="NCBI Taxonomy" id="346911"/>
    <lineage>
        <taxon>Bacteria</taxon>
        <taxon>Pseudomonadati</taxon>
        <taxon>Pseudomonadota</taxon>
        <taxon>Alphaproteobacteria</taxon>
        <taxon>Hyphomicrobiales</taxon>
        <taxon>Xanthobacteraceae</taxon>
        <taxon>Labrys</taxon>
    </lineage>
</organism>
<evidence type="ECO:0000313" key="1">
    <source>
        <dbReference type="EMBL" id="PRH89077.1"/>
    </source>
</evidence>
<dbReference type="SUPFAM" id="SSF53254">
    <property type="entry name" value="Phosphoglycerate mutase-like"/>
    <property type="match status" value="1"/>
</dbReference>
<sequence length="199" mass="21793">MTTTFFLLRHAAHDDVGSYLAGRTPNVFLGSAGRAQALRLAERMRRERFAAIISSPRERTQQTAQAVSVTCEVGPVELCNDLDEIDFGSWSGRTFNELSRDPAWRRWNEQRPIAVTPGGESMGAVQKRACACMRALSLRYAGENVVLVSHADVIKCAICNALGLPLDGVFRFDIDPASVSVMALSGDHAKLVRLNETIS</sequence>
<dbReference type="AlphaFoldDB" id="A0A2S9QI88"/>
<dbReference type="InterPro" id="IPR013078">
    <property type="entry name" value="His_Pase_superF_clade-1"/>
</dbReference>
<accession>A0A2S9QI88</accession>
<dbReference type="PANTHER" id="PTHR48100">
    <property type="entry name" value="BROAD-SPECIFICITY PHOSPHATASE YOR283W-RELATED"/>
    <property type="match status" value="1"/>
</dbReference>
<dbReference type="Proteomes" id="UP000237682">
    <property type="component" value="Unassembled WGS sequence"/>
</dbReference>
<dbReference type="CDD" id="cd07067">
    <property type="entry name" value="HP_PGM_like"/>
    <property type="match status" value="1"/>
</dbReference>
<dbReference type="InterPro" id="IPR050275">
    <property type="entry name" value="PGM_Phosphatase"/>
</dbReference>
<dbReference type="SMART" id="SM00855">
    <property type="entry name" value="PGAM"/>
    <property type="match status" value="1"/>
</dbReference>
<dbReference type="OrthoDB" id="9783269at2"/>
<evidence type="ECO:0000313" key="2">
    <source>
        <dbReference type="Proteomes" id="UP000237682"/>
    </source>
</evidence>
<comment type="caution">
    <text evidence="1">The sequence shown here is derived from an EMBL/GenBank/DDBJ whole genome shotgun (WGS) entry which is preliminary data.</text>
</comment>
<dbReference type="PANTHER" id="PTHR48100:SF1">
    <property type="entry name" value="HISTIDINE PHOSPHATASE FAMILY PROTEIN-RELATED"/>
    <property type="match status" value="1"/>
</dbReference>